<feature type="coiled-coil region" evidence="1">
    <location>
        <begin position="510"/>
        <end position="544"/>
    </location>
</feature>
<feature type="compositionally biased region" description="Basic and acidic residues" evidence="2">
    <location>
        <begin position="483"/>
        <end position="502"/>
    </location>
</feature>
<feature type="compositionally biased region" description="Gly residues" evidence="2">
    <location>
        <begin position="74"/>
        <end position="87"/>
    </location>
</feature>
<feature type="coiled-coil region" evidence="1">
    <location>
        <begin position="404"/>
        <end position="431"/>
    </location>
</feature>
<accession>A0A7S3A3Q1</accession>
<sequence length="580" mass="65573">MEGERVSNSKGVGNRSVPLKDSENSLSPIDDMLVDPPGEDSPSVLEDIQVDSPVGRTEETPLGLEGEGVLRYGDQGGPSFGGAGSGDLIGRSGNDSVGTEPLSQDFLADDEEGDSPGAEIGEDSEFEAAAIGGASKLVEGNKDSPVSEDFAEKIQRRRQFWAILENCAFEDVDCDSMDWTQDVELLEDINQVLAEAKRVFSIDDGEFLVDDGLRRLVPLLQEMSTNEGKTQAAAQIETKIDENGEQIKSLKQVVKQSEVRNGKAQEDREYLHMEQRLEELRFDLVVTHREVAELQGKLKETIYRTQRKHKELVEKENRMNELSTPKVNELVRKLENYPRELTQLRRDVEKAELNLMKDECELKEISRSIQSAEGAKRRSHVMSERLRQEIVKLKDRERSSDVDASGAEETLDFLELEYERSRNEARANTEELIKRMQELYDIQDSVLKEIKGLQGNKILRGISSRATSQAIRMRQLLLSLTNPKDESSKTDKESPESEPRMRVEELGQILSEKDDYAKQLEKEIDDLTKKISTAERALDLARQERIKNARNLTNDKSARVDTGPRRSSQTNDNKDFMWIN</sequence>
<reference evidence="3" key="1">
    <citation type="submission" date="2021-01" db="EMBL/GenBank/DDBJ databases">
        <authorList>
            <person name="Corre E."/>
            <person name="Pelletier E."/>
            <person name="Niang G."/>
            <person name="Scheremetjew M."/>
            <person name="Finn R."/>
            <person name="Kale V."/>
            <person name="Holt S."/>
            <person name="Cochrane G."/>
            <person name="Meng A."/>
            <person name="Brown T."/>
            <person name="Cohen L."/>
        </authorList>
    </citation>
    <scope>NUCLEOTIDE SEQUENCE</scope>
    <source>
        <strain evidence="3">CCMP 769</strain>
    </source>
</reference>
<feature type="compositionally biased region" description="Acidic residues" evidence="2">
    <location>
        <begin position="107"/>
        <end position="120"/>
    </location>
</feature>
<organism evidence="3">
    <name type="scientific">Rhodosorus marinus</name>
    <dbReference type="NCBI Taxonomy" id="101924"/>
    <lineage>
        <taxon>Eukaryota</taxon>
        <taxon>Rhodophyta</taxon>
        <taxon>Stylonematophyceae</taxon>
        <taxon>Stylonematales</taxon>
        <taxon>Stylonemataceae</taxon>
        <taxon>Rhodosorus</taxon>
    </lineage>
</organism>
<dbReference type="EMBL" id="HBHW01036492">
    <property type="protein sequence ID" value="CAE0059964.1"/>
    <property type="molecule type" value="Transcribed_RNA"/>
</dbReference>
<keyword evidence="1" id="KW-0175">Coiled coil</keyword>
<evidence type="ECO:0000256" key="1">
    <source>
        <dbReference type="SAM" id="Coils"/>
    </source>
</evidence>
<evidence type="ECO:0000313" key="3">
    <source>
        <dbReference type="EMBL" id="CAE0059964.1"/>
    </source>
</evidence>
<proteinExistence type="predicted"/>
<protein>
    <submittedName>
        <fullName evidence="3">Uncharacterized protein</fullName>
    </submittedName>
</protein>
<feature type="coiled-coil region" evidence="1">
    <location>
        <begin position="327"/>
        <end position="368"/>
    </location>
</feature>
<feature type="region of interest" description="Disordered" evidence="2">
    <location>
        <begin position="478"/>
        <end position="502"/>
    </location>
</feature>
<feature type="region of interest" description="Disordered" evidence="2">
    <location>
        <begin position="1"/>
        <end position="120"/>
    </location>
</feature>
<gene>
    <name evidence="3" type="ORF">RMAR00112_LOCUS28030</name>
</gene>
<dbReference type="AlphaFoldDB" id="A0A7S3A3Q1"/>
<feature type="region of interest" description="Disordered" evidence="2">
    <location>
        <begin position="545"/>
        <end position="580"/>
    </location>
</feature>
<name>A0A7S3A3Q1_9RHOD</name>
<evidence type="ECO:0000256" key="2">
    <source>
        <dbReference type="SAM" id="MobiDB-lite"/>
    </source>
</evidence>